<dbReference type="AlphaFoldDB" id="A0A919Y374"/>
<evidence type="ECO:0000313" key="1">
    <source>
        <dbReference type="EMBL" id="GIO42488.1"/>
    </source>
</evidence>
<evidence type="ECO:0000313" key="2">
    <source>
        <dbReference type="Proteomes" id="UP000678895"/>
    </source>
</evidence>
<sequence>MNVSRNLKLMLMKLGRKGHDVSLIQEQRYSRDYDSVYSRYKLTFWIEGEKKNKKTGEKKKCKVPDTYEFNSAIELLQYMVVRANE</sequence>
<comment type="caution">
    <text evidence="1">The sequence shown here is derived from an EMBL/GenBank/DDBJ whole genome shotgun (WGS) entry which is preliminary data.</text>
</comment>
<dbReference type="EMBL" id="BORS01000007">
    <property type="protein sequence ID" value="GIO42488.1"/>
    <property type="molecule type" value="Genomic_DNA"/>
</dbReference>
<name>A0A919Y374_9BACL</name>
<accession>A0A919Y374</accession>
<protein>
    <submittedName>
        <fullName evidence="1">Uncharacterized protein</fullName>
    </submittedName>
</protein>
<keyword evidence="2" id="KW-1185">Reference proteome</keyword>
<reference evidence="1" key="1">
    <citation type="submission" date="2021-03" db="EMBL/GenBank/DDBJ databases">
        <title>Antimicrobial resistance genes in bacteria isolated from Japanese honey, and their potential for conferring macrolide and lincosamide resistance in the American foulbrood pathogen Paenibacillus larvae.</title>
        <authorList>
            <person name="Okamoto M."/>
            <person name="Kumagai M."/>
            <person name="Kanamori H."/>
            <person name="Takamatsu D."/>
        </authorList>
    </citation>
    <scope>NUCLEOTIDE SEQUENCE</scope>
    <source>
        <strain evidence="1">J41TS4</strain>
    </source>
</reference>
<proteinExistence type="predicted"/>
<organism evidence="1 2">
    <name type="scientific">Paenibacillus apis</name>
    <dbReference type="NCBI Taxonomy" id="1792174"/>
    <lineage>
        <taxon>Bacteria</taxon>
        <taxon>Bacillati</taxon>
        <taxon>Bacillota</taxon>
        <taxon>Bacilli</taxon>
        <taxon>Bacillales</taxon>
        <taxon>Paenibacillaceae</taxon>
        <taxon>Paenibacillus</taxon>
    </lineage>
</organism>
<gene>
    <name evidence="1" type="ORF">J41TS4_22460</name>
</gene>
<dbReference type="Proteomes" id="UP000678895">
    <property type="component" value="Unassembled WGS sequence"/>
</dbReference>